<keyword evidence="3" id="KW-1185">Reference proteome</keyword>
<keyword evidence="1" id="KW-0732">Signal</keyword>
<name>A0AA86SI73_9FABA</name>
<dbReference type="InterPro" id="IPR052965">
    <property type="entry name" value="Pigment-catalase-like"/>
</dbReference>
<dbReference type="AlphaFoldDB" id="A0AA86SI73"/>
<sequence>MALRTLSTAVFLTSVVLSVYMQRASSSEVNVTKAQPPISDQDLLEFVLNLEYLSAEYFLYGANGRGLNATAPQLTKGGPPPIGGRKANLDPFFQDISQFALINIGLLMYNFQVSATIESSGGENCTID</sequence>
<evidence type="ECO:0000313" key="3">
    <source>
        <dbReference type="Proteomes" id="UP001189624"/>
    </source>
</evidence>
<dbReference type="PANTHER" id="PTHR31694">
    <property type="entry name" value="DESICCATION-LIKE PROTEIN"/>
    <property type="match status" value="1"/>
</dbReference>
<dbReference type="Gramene" id="rna-AYBTSS11_LOCUS9905">
    <property type="protein sequence ID" value="CAJ1940784.1"/>
    <property type="gene ID" value="gene-AYBTSS11_LOCUS9905"/>
</dbReference>
<proteinExistence type="predicted"/>
<feature type="signal peptide" evidence="1">
    <location>
        <begin position="1"/>
        <end position="26"/>
    </location>
</feature>
<dbReference type="Proteomes" id="UP001189624">
    <property type="component" value="Chromosome 3"/>
</dbReference>
<dbReference type="EMBL" id="OY731400">
    <property type="protein sequence ID" value="CAJ1940784.1"/>
    <property type="molecule type" value="Genomic_DNA"/>
</dbReference>
<reference evidence="2" key="1">
    <citation type="submission" date="2023-10" db="EMBL/GenBank/DDBJ databases">
        <authorList>
            <person name="Domelevo Entfellner J.-B."/>
        </authorList>
    </citation>
    <scope>NUCLEOTIDE SEQUENCE</scope>
</reference>
<organism evidence="2 3">
    <name type="scientific">Sphenostylis stenocarpa</name>
    <dbReference type="NCBI Taxonomy" id="92480"/>
    <lineage>
        <taxon>Eukaryota</taxon>
        <taxon>Viridiplantae</taxon>
        <taxon>Streptophyta</taxon>
        <taxon>Embryophyta</taxon>
        <taxon>Tracheophyta</taxon>
        <taxon>Spermatophyta</taxon>
        <taxon>Magnoliopsida</taxon>
        <taxon>eudicotyledons</taxon>
        <taxon>Gunneridae</taxon>
        <taxon>Pentapetalae</taxon>
        <taxon>rosids</taxon>
        <taxon>fabids</taxon>
        <taxon>Fabales</taxon>
        <taxon>Fabaceae</taxon>
        <taxon>Papilionoideae</taxon>
        <taxon>50 kb inversion clade</taxon>
        <taxon>NPAAA clade</taxon>
        <taxon>indigoferoid/millettioid clade</taxon>
        <taxon>Phaseoleae</taxon>
        <taxon>Sphenostylis</taxon>
    </lineage>
</organism>
<accession>A0AA86SI73</accession>
<protein>
    <submittedName>
        <fullName evidence="2">Uncharacterized protein</fullName>
    </submittedName>
</protein>
<feature type="chain" id="PRO_5041640215" evidence="1">
    <location>
        <begin position="27"/>
        <end position="128"/>
    </location>
</feature>
<evidence type="ECO:0000313" key="2">
    <source>
        <dbReference type="EMBL" id="CAJ1940784.1"/>
    </source>
</evidence>
<dbReference type="PANTHER" id="PTHR31694:SF12">
    <property type="entry name" value="DESICCATION-LIKE PROTEIN"/>
    <property type="match status" value="1"/>
</dbReference>
<gene>
    <name evidence="2" type="ORF">AYBTSS11_LOCUS9905</name>
</gene>
<evidence type="ECO:0000256" key="1">
    <source>
        <dbReference type="SAM" id="SignalP"/>
    </source>
</evidence>